<organism evidence="8">
    <name type="scientific">Gongylonema pulchrum</name>
    <dbReference type="NCBI Taxonomy" id="637853"/>
    <lineage>
        <taxon>Eukaryota</taxon>
        <taxon>Metazoa</taxon>
        <taxon>Ecdysozoa</taxon>
        <taxon>Nematoda</taxon>
        <taxon>Chromadorea</taxon>
        <taxon>Rhabditida</taxon>
        <taxon>Spirurina</taxon>
        <taxon>Spiruromorpha</taxon>
        <taxon>Spiruroidea</taxon>
        <taxon>Gongylonematidae</taxon>
        <taxon>Gongylonema</taxon>
    </lineage>
</organism>
<keyword evidence="2" id="KW-0963">Cytoplasm</keyword>
<dbReference type="WBParaSite" id="GPUH_0001514801-mRNA-1">
    <property type="protein sequence ID" value="GPUH_0001514801-mRNA-1"/>
    <property type="gene ID" value="GPUH_0001514801"/>
</dbReference>
<evidence type="ECO:0000256" key="4">
    <source>
        <dbReference type="ARBA" id="ARBA00025779"/>
    </source>
</evidence>
<dbReference type="GO" id="GO:0007023">
    <property type="term" value="P:post-chaperonin tubulin folding pathway"/>
    <property type="evidence" value="ECO:0007669"/>
    <property type="project" value="InterPro"/>
</dbReference>
<dbReference type="InterPro" id="IPR000938">
    <property type="entry name" value="CAP-Gly_domain"/>
</dbReference>
<accession>A0A183E2D7</accession>
<dbReference type="Pfam" id="PF14560">
    <property type="entry name" value="Ubiquitin_2"/>
    <property type="match status" value="1"/>
</dbReference>
<dbReference type="GO" id="GO:0035371">
    <property type="term" value="C:microtubule plus-end"/>
    <property type="evidence" value="ECO:0007669"/>
    <property type="project" value="TreeGrafter"/>
</dbReference>
<keyword evidence="7" id="KW-1185">Reference proteome</keyword>
<evidence type="ECO:0000256" key="2">
    <source>
        <dbReference type="ARBA" id="ARBA00022490"/>
    </source>
</evidence>
<reference evidence="8" key="1">
    <citation type="submission" date="2016-06" db="UniProtKB">
        <authorList>
            <consortium name="WormBaseParasite"/>
        </authorList>
    </citation>
    <scope>IDENTIFICATION</scope>
</reference>
<evidence type="ECO:0000256" key="3">
    <source>
        <dbReference type="ARBA" id="ARBA00023186"/>
    </source>
</evidence>
<dbReference type="OrthoDB" id="5295208at2759"/>
<dbReference type="GO" id="GO:0007021">
    <property type="term" value="P:tubulin complex assembly"/>
    <property type="evidence" value="ECO:0007669"/>
    <property type="project" value="InterPro"/>
</dbReference>
<feature type="domain" description="CAP-Gly" evidence="5">
    <location>
        <begin position="190"/>
        <end position="232"/>
    </location>
</feature>
<protein>
    <submittedName>
        <fullName evidence="8">CAP-Gly domain-containing protein</fullName>
    </submittedName>
</protein>
<dbReference type="Pfam" id="PF01302">
    <property type="entry name" value="CAP_GLY"/>
    <property type="match status" value="1"/>
</dbReference>
<proteinExistence type="inferred from homology"/>
<evidence type="ECO:0000313" key="6">
    <source>
        <dbReference type="EMBL" id="VDN25418.1"/>
    </source>
</evidence>
<dbReference type="PROSITE" id="PS00845">
    <property type="entry name" value="CAP_GLY_1"/>
    <property type="match status" value="1"/>
</dbReference>
<dbReference type="SUPFAM" id="SSF54236">
    <property type="entry name" value="Ubiquitin-like"/>
    <property type="match status" value="1"/>
</dbReference>
<comment type="subcellular location">
    <subcellularLocation>
        <location evidence="1">Cytoplasm</location>
    </subcellularLocation>
</comment>
<dbReference type="Gene3D" id="2.30.30.190">
    <property type="entry name" value="CAP Gly-rich-like domain"/>
    <property type="match status" value="1"/>
</dbReference>
<dbReference type="InterPro" id="IPR000626">
    <property type="entry name" value="Ubiquitin-like_dom"/>
</dbReference>
<dbReference type="GO" id="GO:0005938">
    <property type="term" value="C:cell cortex"/>
    <property type="evidence" value="ECO:0007669"/>
    <property type="project" value="TreeGrafter"/>
</dbReference>
<dbReference type="PANTHER" id="PTHR18916:SF85">
    <property type="entry name" value="TUBULIN-FOLDING COFACTOR B"/>
    <property type="match status" value="1"/>
</dbReference>
<reference evidence="6 7" key="2">
    <citation type="submission" date="2018-11" db="EMBL/GenBank/DDBJ databases">
        <authorList>
            <consortium name="Pathogen Informatics"/>
        </authorList>
    </citation>
    <scope>NUCLEOTIDE SEQUENCE [LARGE SCALE GENOMIC DNA]</scope>
</reference>
<evidence type="ECO:0000259" key="5">
    <source>
        <dbReference type="PROSITE" id="PS50245"/>
    </source>
</evidence>
<sequence>MAAPVVSLRVTADYQQYPYEKRYPSSMTLRTLKDKLQLVVGWSSESMRTELRDKDGQFLSFLTDDQATLEQLGVQDGMQIHVTHSANDGAAILASVATVEKYTISEEKYNEREDSVRAWKQREGLELKSNVAAEAEKVAKEFEASCLLLSSLLLKNLTHEFIGRMFEVGDRCIVKMPNQTEKAGFVSYVGLTNFKPGYWIGVTYDAPLGKHDGSVDGVRYFTCENGHGAFVRPQFVRKQMPDAEVEEI</sequence>
<evidence type="ECO:0000256" key="1">
    <source>
        <dbReference type="ARBA" id="ARBA00004496"/>
    </source>
</evidence>
<dbReference type="InterPro" id="IPR036859">
    <property type="entry name" value="CAP-Gly_dom_sf"/>
</dbReference>
<gene>
    <name evidence="6" type="ORF">GPUH_LOCUS15128</name>
</gene>
<dbReference type="Proteomes" id="UP000271098">
    <property type="component" value="Unassembled WGS sequence"/>
</dbReference>
<evidence type="ECO:0000313" key="7">
    <source>
        <dbReference type="Proteomes" id="UP000271098"/>
    </source>
</evidence>
<dbReference type="GO" id="GO:0051010">
    <property type="term" value="F:microtubule plus-end binding"/>
    <property type="evidence" value="ECO:0007669"/>
    <property type="project" value="TreeGrafter"/>
</dbReference>
<name>A0A183E2D7_9BILA</name>
<dbReference type="PROSITE" id="PS50245">
    <property type="entry name" value="CAP_GLY_2"/>
    <property type="match status" value="1"/>
</dbReference>
<dbReference type="InterPro" id="IPR029071">
    <property type="entry name" value="Ubiquitin-like_domsf"/>
</dbReference>
<dbReference type="PANTHER" id="PTHR18916">
    <property type="entry name" value="DYNACTIN 1-RELATED MICROTUBULE-BINDING"/>
    <property type="match status" value="1"/>
</dbReference>
<dbReference type="CDD" id="cd01789">
    <property type="entry name" value="Ubl_TBCB"/>
    <property type="match status" value="1"/>
</dbReference>
<dbReference type="InterPro" id="IPR045172">
    <property type="entry name" value="TBCB_Ubl"/>
</dbReference>
<dbReference type="EMBL" id="UYRT01082058">
    <property type="protein sequence ID" value="VDN25418.1"/>
    <property type="molecule type" value="Genomic_DNA"/>
</dbReference>
<dbReference type="Gene3D" id="3.10.20.90">
    <property type="entry name" value="Phosphatidylinositol 3-kinase Catalytic Subunit, Chain A, domain 1"/>
    <property type="match status" value="1"/>
</dbReference>
<dbReference type="GO" id="GO:0043014">
    <property type="term" value="F:alpha-tubulin binding"/>
    <property type="evidence" value="ECO:0007669"/>
    <property type="project" value="InterPro"/>
</dbReference>
<dbReference type="AlphaFoldDB" id="A0A183E2D7"/>
<dbReference type="GO" id="GO:0031122">
    <property type="term" value="P:cytoplasmic microtubule organization"/>
    <property type="evidence" value="ECO:0007669"/>
    <property type="project" value="TreeGrafter"/>
</dbReference>
<dbReference type="SMART" id="SM01052">
    <property type="entry name" value="CAP_GLY"/>
    <property type="match status" value="1"/>
</dbReference>
<dbReference type="GO" id="GO:0005634">
    <property type="term" value="C:nucleus"/>
    <property type="evidence" value="ECO:0007669"/>
    <property type="project" value="TreeGrafter"/>
</dbReference>
<keyword evidence="3" id="KW-0143">Chaperone</keyword>
<dbReference type="SUPFAM" id="SSF74924">
    <property type="entry name" value="Cap-Gly domain"/>
    <property type="match status" value="1"/>
</dbReference>
<comment type="similarity">
    <text evidence="4">Belongs to the TBCB family.</text>
</comment>
<evidence type="ECO:0000313" key="8">
    <source>
        <dbReference type="WBParaSite" id="GPUH_0001514801-mRNA-1"/>
    </source>
</evidence>